<keyword evidence="2" id="KW-1133">Transmembrane helix</keyword>
<evidence type="ECO:0000313" key="4">
    <source>
        <dbReference type="Proteomes" id="UP000284706"/>
    </source>
</evidence>
<keyword evidence="4" id="KW-1185">Reference proteome</keyword>
<feature type="region of interest" description="Disordered" evidence="1">
    <location>
        <begin position="300"/>
        <end position="333"/>
    </location>
</feature>
<dbReference type="Proteomes" id="UP000284706">
    <property type="component" value="Unassembled WGS sequence"/>
</dbReference>
<feature type="compositionally biased region" description="Basic and acidic residues" evidence="1">
    <location>
        <begin position="262"/>
        <end position="272"/>
    </location>
</feature>
<gene>
    <name evidence="3" type="ORF">CVT26_002117</name>
</gene>
<reference evidence="3 4" key="1">
    <citation type="journal article" date="2018" name="Evol. Lett.">
        <title>Horizontal gene cluster transfer increased hallucinogenic mushroom diversity.</title>
        <authorList>
            <person name="Reynolds H.T."/>
            <person name="Vijayakumar V."/>
            <person name="Gluck-Thaler E."/>
            <person name="Korotkin H.B."/>
            <person name="Matheny P.B."/>
            <person name="Slot J.C."/>
        </authorList>
    </citation>
    <scope>NUCLEOTIDE SEQUENCE [LARGE SCALE GENOMIC DNA]</scope>
    <source>
        <strain evidence="3 4">SRW20</strain>
    </source>
</reference>
<feature type="region of interest" description="Disordered" evidence="1">
    <location>
        <begin position="36"/>
        <end position="142"/>
    </location>
</feature>
<evidence type="ECO:0000313" key="3">
    <source>
        <dbReference type="EMBL" id="PPQ64410.1"/>
    </source>
</evidence>
<name>A0A409VEI1_9AGAR</name>
<dbReference type="EMBL" id="NHYE01005667">
    <property type="protein sequence ID" value="PPQ64410.1"/>
    <property type="molecule type" value="Genomic_DNA"/>
</dbReference>
<feature type="compositionally biased region" description="Low complexity" evidence="1">
    <location>
        <begin position="206"/>
        <end position="215"/>
    </location>
</feature>
<evidence type="ECO:0000256" key="2">
    <source>
        <dbReference type="SAM" id="Phobius"/>
    </source>
</evidence>
<feature type="compositionally biased region" description="Polar residues" evidence="1">
    <location>
        <begin position="91"/>
        <end position="134"/>
    </location>
</feature>
<keyword evidence="2" id="KW-0812">Transmembrane</keyword>
<feature type="compositionally biased region" description="Polar residues" evidence="1">
    <location>
        <begin position="50"/>
        <end position="68"/>
    </location>
</feature>
<feature type="region of interest" description="Disordered" evidence="1">
    <location>
        <begin position="240"/>
        <end position="272"/>
    </location>
</feature>
<accession>A0A409VEI1</accession>
<dbReference type="AlphaFoldDB" id="A0A409VEI1"/>
<feature type="transmembrane region" description="Helical" evidence="2">
    <location>
        <begin position="468"/>
        <end position="492"/>
    </location>
</feature>
<dbReference type="STRING" id="231916.A0A409VEI1"/>
<dbReference type="InParanoid" id="A0A409VEI1"/>
<keyword evidence="2" id="KW-0472">Membrane</keyword>
<protein>
    <submittedName>
        <fullName evidence="3">Uncharacterized protein</fullName>
    </submittedName>
</protein>
<dbReference type="OrthoDB" id="5595612at2759"/>
<comment type="caution">
    <text evidence="3">The sequence shown here is derived from an EMBL/GenBank/DDBJ whole genome shotgun (WGS) entry which is preliminary data.</text>
</comment>
<sequence>MSQPTEQTPGSANLNVRHVSRVSLDTNASGIAESTISLGLSRFPEPPSSIPSTPLRSNFDSSSPSKVTPPNFPPISPLRKLPQPDKPSNPPTSFSRFTHRSPSFQPPRSNTIPPSGPPESTATSFDWRDGSSNIDVDADEDRLLPTSFITSLLQENKEIRKNNRASYTSDAFSGISEMTYPPVMNPHRSWSTNQKTQDSRPPPSSFPRSVQSSNRLSGDSETLHSLQAYSPVSPTYGFRSAGLGSKPSESAASQISSTFDSDTLRSNDKSGHEYHKKLSTTYESGDELLVDYKTFNSVYSPALPSTAGTNKRFPRDSRSKERRRHDSIHSNKSFSPSLISRISGISLRRVLPWRVKPLPPVPAIPSIPLPDNEEHRKEEESTPLPELVNRAGALHDLLDRGYHPHQSFSTYQELPSATPATHDEAEARKFGMFDPHANALSYRSPLGSGKEQPPQRVNVGTFSVRKKWLYLLFSVILISVLAAIGAGVGVTLGRKKQQQPQFDCTGNFTGTGCNLGELSFTLPSYFDDLNVATFPDATCICTSTTPCNGLAKAIVDLLPIVNRQFNTNVSSSNAYLKIWMLQGSPATSTCSSQALLLDVGNGITQTTYPNRTQWTQAAMLWNALQTQDTVASQTMKKFVQSLPWSQLGSADGPVNTASSSFSTTIAGFTYNFASQNVTEPPASFVTLGQPSNGQISQVSTNALSTLDRMYTYAQASATQQSTALKAYWTTVLLQRSADLATFKTALSVSPIMLPFNATSPSIRNLYATTPSSPFPPPLSCFPGLSSAVMQQVNAVETNVFGLSAVATANQFNPSCYRDRPVYGILDLLRLRLPFLDTQTGVVRQAAVLSKDVTPRVVLYNGVLMSNLLNGTASRTTFSPSQLDPRQYGTMSLSDHVILQYLSSIANVTLATALVQFVLATATQLPVPPTSSSMLLQSLASLPTLEVAVFGDVQPTDLTSTVSPFTNPSGSLFFGSDDGSAMRNWTINTVGGTAVWTQNATSPLVVHDKSLGDTTITQTWNIISSVIANNVKGIGLANITSTFQNTGDFSP</sequence>
<feature type="region of interest" description="Disordered" evidence="1">
    <location>
        <begin position="175"/>
        <end position="221"/>
    </location>
</feature>
<proteinExistence type="predicted"/>
<organism evidence="3 4">
    <name type="scientific">Gymnopilus dilepis</name>
    <dbReference type="NCBI Taxonomy" id="231916"/>
    <lineage>
        <taxon>Eukaryota</taxon>
        <taxon>Fungi</taxon>
        <taxon>Dikarya</taxon>
        <taxon>Basidiomycota</taxon>
        <taxon>Agaricomycotina</taxon>
        <taxon>Agaricomycetes</taxon>
        <taxon>Agaricomycetidae</taxon>
        <taxon>Agaricales</taxon>
        <taxon>Agaricineae</taxon>
        <taxon>Hymenogastraceae</taxon>
        <taxon>Gymnopilus</taxon>
    </lineage>
</organism>
<feature type="compositionally biased region" description="Polar residues" evidence="1">
    <location>
        <begin position="247"/>
        <end position="261"/>
    </location>
</feature>
<evidence type="ECO:0000256" key="1">
    <source>
        <dbReference type="SAM" id="MobiDB-lite"/>
    </source>
</evidence>